<dbReference type="EMBL" id="LN831790">
    <property type="protein sequence ID" value="CQR62940.1"/>
    <property type="molecule type" value="Genomic_DNA"/>
</dbReference>
<sequence length="100" mass="10281">MEGKSDMKLRNAVACTFAAFAVVGGATGAAQAAAGDDRARFDNGEQVASCDIVEIGDQPNLGPSENNVDCSRNITEREAESVYIVGGPVASLLPLRPAQG</sequence>
<feature type="signal peptide" evidence="1">
    <location>
        <begin position="1"/>
        <end position="32"/>
    </location>
</feature>
<accession>A0A0F7VTE9</accession>
<feature type="chain" id="PRO_5002524667" description="Secreted Protein" evidence="1">
    <location>
        <begin position="33"/>
        <end position="100"/>
    </location>
</feature>
<organism evidence="2 3">
    <name type="scientific">Streptomyces leeuwenhoekii</name>
    <dbReference type="NCBI Taxonomy" id="1437453"/>
    <lineage>
        <taxon>Bacteria</taxon>
        <taxon>Bacillati</taxon>
        <taxon>Actinomycetota</taxon>
        <taxon>Actinomycetes</taxon>
        <taxon>Kitasatosporales</taxon>
        <taxon>Streptomycetaceae</taxon>
        <taxon>Streptomyces</taxon>
    </lineage>
</organism>
<name>A0A0F7VTE9_STRLW</name>
<dbReference type="Proteomes" id="UP000035016">
    <property type="component" value="Chromosome Chromosome"/>
</dbReference>
<protein>
    <recommendedName>
        <fullName evidence="4">Secreted Protein</fullName>
    </recommendedName>
</protein>
<proteinExistence type="predicted"/>
<gene>
    <name evidence="2" type="primary">sle_34790</name>
</gene>
<dbReference type="KEGG" id="sle:sle_34790"/>
<dbReference type="AlphaFoldDB" id="A0A0F7VTE9"/>
<keyword evidence="1" id="KW-0732">Signal</keyword>
<evidence type="ECO:0000313" key="3">
    <source>
        <dbReference type="Proteomes" id="UP000035016"/>
    </source>
</evidence>
<reference evidence="2 3" key="1">
    <citation type="submission" date="2015-02" db="EMBL/GenBank/DDBJ databases">
        <authorList>
            <person name="Gomez-Escribano P.J."/>
        </authorList>
    </citation>
    <scope>NUCLEOTIDE SEQUENCE [LARGE SCALE GENOMIC DNA]</scope>
    <source>
        <strain evidence="3">C34 (DSM 42122 / NRRL B-24963)</strain>
    </source>
</reference>
<evidence type="ECO:0000256" key="1">
    <source>
        <dbReference type="SAM" id="SignalP"/>
    </source>
</evidence>
<evidence type="ECO:0008006" key="4">
    <source>
        <dbReference type="Google" id="ProtNLM"/>
    </source>
</evidence>
<evidence type="ECO:0000313" key="2">
    <source>
        <dbReference type="EMBL" id="CQR62940.1"/>
    </source>
</evidence>